<name>T2SWX1_HELPX</name>
<dbReference type="EMBL" id="ASYU01000164">
    <property type="protein sequence ID" value="EQD97201.1"/>
    <property type="molecule type" value="Genomic_DNA"/>
</dbReference>
<proteinExistence type="predicted"/>
<accession>T2SWX1</accession>
<dbReference type="Proteomes" id="UP000015834">
    <property type="component" value="Unassembled WGS sequence"/>
</dbReference>
<evidence type="ECO:0000313" key="1">
    <source>
        <dbReference type="EMBL" id="EQD97201.1"/>
    </source>
</evidence>
<comment type="caution">
    <text evidence="1">The sequence shown here is derived from an EMBL/GenBank/DDBJ whole genome shotgun (WGS) entry which is preliminary data.</text>
</comment>
<dbReference type="PATRIC" id="fig|1337393.3.peg.810"/>
<sequence length="47" mass="5696">MLFQSKEVSKKPFFLKTPLKNNRFNENRKKAHLVRQFHSLVVFESVF</sequence>
<reference evidence="1 2" key="1">
    <citation type="journal article" date="2013" name="Genome Announc.">
        <title>Draft Genome Sequences of Helicobacter pylori Strains Isolated from Regions of Low and High Gastric Cancer Risk in Colombia.</title>
        <authorList>
            <person name="Sheh A."/>
            <person name="Piazuelo M.B."/>
            <person name="Wilson K.T."/>
            <person name="Correa P."/>
            <person name="Fox J.G."/>
        </authorList>
    </citation>
    <scope>NUCLEOTIDE SEQUENCE [LARGE SCALE GENOMIC DNA]</scope>
    <source>
        <strain evidence="1 2">PZ5056</strain>
    </source>
</reference>
<protein>
    <submittedName>
        <fullName evidence="1">Uncharacterized protein</fullName>
    </submittedName>
</protein>
<gene>
    <name evidence="1" type="ORF">L933_01230</name>
</gene>
<dbReference type="AlphaFoldDB" id="T2SWX1"/>
<organism evidence="1 2">
    <name type="scientific">Helicobacter pylori PZ5056</name>
    <dbReference type="NCBI Taxonomy" id="1337393"/>
    <lineage>
        <taxon>Bacteria</taxon>
        <taxon>Pseudomonadati</taxon>
        <taxon>Campylobacterota</taxon>
        <taxon>Epsilonproteobacteria</taxon>
        <taxon>Campylobacterales</taxon>
        <taxon>Helicobacteraceae</taxon>
        <taxon>Helicobacter</taxon>
    </lineage>
</organism>
<evidence type="ECO:0000313" key="2">
    <source>
        <dbReference type="Proteomes" id="UP000015834"/>
    </source>
</evidence>